<dbReference type="EMBL" id="BARS01055832">
    <property type="protein sequence ID" value="GAG49372.1"/>
    <property type="molecule type" value="Genomic_DNA"/>
</dbReference>
<sequence>SPDDRNWIKEMDDTQLMEKPFSPSKLLECVDRYFDRA</sequence>
<proteinExistence type="predicted"/>
<dbReference type="AlphaFoldDB" id="X0YR88"/>
<feature type="non-terminal residue" evidence="1">
    <location>
        <position position="1"/>
    </location>
</feature>
<name>X0YR88_9ZZZZ</name>
<gene>
    <name evidence="1" type="ORF">S01H1_82373</name>
</gene>
<organism evidence="1">
    <name type="scientific">marine sediment metagenome</name>
    <dbReference type="NCBI Taxonomy" id="412755"/>
    <lineage>
        <taxon>unclassified sequences</taxon>
        <taxon>metagenomes</taxon>
        <taxon>ecological metagenomes</taxon>
    </lineage>
</organism>
<reference evidence="1" key="1">
    <citation type="journal article" date="2014" name="Front. Microbiol.">
        <title>High frequency of phylogenetically diverse reductive dehalogenase-homologous genes in deep subseafloor sedimentary metagenomes.</title>
        <authorList>
            <person name="Kawai M."/>
            <person name="Futagami T."/>
            <person name="Toyoda A."/>
            <person name="Takaki Y."/>
            <person name="Nishi S."/>
            <person name="Hori S."/>
            <person name="Arai W."/>
            <person name="Tsubouchi T."/>
            <person name="Morono Y."/>
            <person name="Uchiyama I."/>
            <person name="Ito T."/>
            <person name="Fujiyama A."/>
            <person name="Inagaki F."/>
            <person name="Takami H."/>
        </authorList>
    </citation>
    <scope>NUCLEOTIDE SEQUENCE</scope>
    <source>
        <strain evidence="1">Expedition CK06-06</strain>
    </source>
</reference>
<comment type="caution">
    <text evidence="1">The sequence shown here is derived from an EMBL/GenBank/DDBJ whole genome shotgun (WGS) entry which is preliminary data.</text>
</comment>
<accession>X0YR88</accession>
<protein>
    <submittedName>
        <fullName evidence="1">Uncharacterized protein</fullName>
    </submittedName>
</protein>
<evidence type="ECO:0000313" key="1">
    <source>
        <dbReference type="EMBL" id="GAG49372.1"/>
    </source>
</evidence>